<dbReference type="InterPro" id="IPR001209">
    <property type="entry name" value="Ribosomal_uS14"/>
</dbReference>
<dbReference type="EMBL" id="JBBLZC010000033">
    <property type="protein sequence ID" value="MEK0085732.1"/>
    <property type="molecule type" value="Genomic_DNA"/>
</dbReference>
<accession>A0ABU8XWZ2</accession>
<dbReference type="GO" id="GO:0005840">
    <property type="term" value="C:ribosome"/>
    <property type="evidence" value="ECO:0007669"/>
    <property type="project" value="UniProtKB-KW"/>
</dbReference>
<dbReference type="PROSITE" id="PS00527">
    <property type="entry name" value="RIBOSOMAL_S14"/>
    <property type="match status" value="1"/>
</dbReference>
<comment type="caution">
    <text evidence="8">The sequence shown here is derived from an EMBL/GenBank/DDBJ whole genome shotgun (WGS) entry which is preliminary data.</text>
</comment>
<protein>
    <recommendedName>
        <fullName evidence="5 7">Small ribosomal subunit protein uS14</fullName>
    </recommendedName>
</protein>
<evidence type="ECO:0000256" key="2">
    <source>
        <dbReference type="ARBA" id="ARBA00009083"/>
    </source>
</evidence>
<dbReference type="Gene3D" id="1.10.287.1480">
    <property type="match status" value="1"/>
</dbReference>
<evidence type="ECO:0000256" key="1">
    <source>
        <dbReference type="ARBA" id="ARBA00003686"/>
    </source>
</evidence>
<evidence type="ECO:0000313" key="9">
    <source>
        <dbReference type="Proteomes" id="UP001375743"/>
    </source>
</evidence>
<name>A0ABU8XWZ2_9PROT</name>
<dbReference type="Proteomes" id="UP001375743">
    <property type="component" value="Unassembled WGS sequence"/>
</dbReference>
<evidence type="ECO:0000313" key="8">
    <source>
        <dbReference type="EMBL" id="MEK0085732.1"/>
    </source>
</evidence>
<proteinExistence type="inferred from homology"/>
<dbReference type="PANTHER" id="PTHR19836">
    <property type="entry name" value="30S RIBOSOMAL PROTEIN S14"/>
    <property type="match status" value="1"/>
</dbReference>
<evidence type="ECO:0000256" key="5">
    <source>
        <dbReference type="ARBA" id="ARBA00035167"/>
    </source>
</evidence>
<evidence type="ECO:0000256" key="3">
    <source>
        <dbReference type="ARBA" id="ARBA00022980"/>
    </source>
</evidence>
<keyword evidence="3 7" id="KW-0689">Ribosomal protein</keyword>
<keyword evidence="7" id="KW-0694">RNA-binding</keyword>
<keyword evidence="7" id="KW-0699">rRNA-binding</keyword>
<comment type="function">
    <text evidence="1 7">Binds 16S rRNA, required for the assembly of 30S particles and may also be responsible for determining the conformation of the 16S rRNA at the A site.</text>
</comment>
<dbReference type="HAMAP" id="MF_00537">
    <property type="entry name" value="Ribosomal_uS14_1"/>
    <property type="match status" value="1"/>
</dbReference>
<sequence>MAKKSAVEKNNRRRRMVDRFAAKRAALKAIIMDRDRDPEERFEATLKLAELPRNGSKVRVRNRCILTGRPRGYYRKFGLSRIALRELASEGQIPGVVKASW</sequence>
<reference evidence="8 9" key="1">
    <citation type="submission" date="2024-01" db="EMBL/GenBank/DDBJ databases">
        <title>Multi-omics insights into the function and evolution of sodium benzoate biodegradation pathways in Benzoatithermus flavus gen. nov., sp. nov. from hot spring.</title>
        <authorList>
            <person name="Hu C.-J."/>
            <person name="Li W.-J."/>
        </authorList>
    </citation>
    <scope>NUCLEOTIDE SEQUENCE [LARGE SCALE GENOMIC DNA]</scope>
    <source>
        <strain evidence="8 9">SYSU G07066</strain>
    </source>
</reference>
<dbReference type="SUPFAM" id="SSF57716">
    <property type="entry name" value="Glucocorticoid receptor-like (DNA-binding domain)"/>
    <property type="match status" value="1"/>
</dbReference>
<gene>
    <name evidence="7 8" type="primary">rpsN</name>
    <name evidence="8" type="ORF">U1T56_21475</name>
</gene>
<organism evidence="8 9">
    <name type="scientific">Benzoatithermus flavus</name>
    <dbReference type="NCBI Taxonomy" id="3108223"/>
    <lineage>
        <taxon>Bacteria</taxon>
        <taxon>Pseudomonadati</taxon>
        <taxon>Pseudomonadota</taxon>
        <taxon>Alphaproteobacteria</taxon>
        <taxon>Geminicoccales</taxon>
        <taxon>Geminicoccaceae</taxon>
        <taxon>Benzoatithermus</taxon>
    </lineage>
</organism>
<dbReference type="InterPro" id="IPR018271">
    <property type="entry name" value="Ribosomal_uS14_CS"/>
</dbReference>
<dbReference type="PANTHER" id="PTHR19836:SF19">
    <property type="entry name" value="SMALL RIBOSOMAL SUBUNIT PROTEIN US14M"/>
    <property type="match status" value="1"/>
</dbReference>
<keyword evidence="4 7" id="KW-0687">Ribonucleoprotein</keyword>
<dbReference type="Pfam" id="PF00253">
    <property type="entry name" value="Ribosomal_S14"/>
    <property type="match status" value="1"/>
</dbReference>
<dbReference type="RefSeq" id="WP_418161582.1">
    <property type="nucleotide sequence ID" value="NZ_JBBLZC010000033.1"/>
</dbReference>
<evidence type="ECO:0000256" key="4">
    <source>
        <dbReference type="ARBA" id="ARBA00023274"/>
    </source>
</evidence>
<evidence type="ECO:0000256" key="6">
    <source>
        <dbReference type="ARBA" id="ARBA00047110"/>
    </source>
</evidence>
<comment type="subunit">
    <text evidence="6 7">Part of the 30S ribosomal subunit. Contacts proteins S3 and S10.</text>
</comment>
<keyword evidence="9" id="KW-1185">Reference proteome</keyword>
<dbReference type="InterPro" id="IPR023036">
    <property type="entry name" value="Ribosomal_uS14_bac/plastid"/>
</dbReference>
<evidence type="ECO:0000256" key="7">
    <source>
        <dbReference type="HAMAP-Rule" id="MF_00537"/>
    </source>
</evidence>
<dbReference type="NCBIfam" id="NF006477">
    <property type="entry name" value="PRK08881.1"/>
    <property type="match status" value="1"/>
</dbReference>
<comment type="similarity">
    <text evidence="2 7">Belongs to the universal ribosomal protein uS14 family.</text>
</comment>